<dbReference type="EMBL" id="BGZK01000699">
    <property type="protein sequence ID" value="GBP56722.1"/>
    <property type="molecule type" value="Genomic_DNA"/>
</dbReference>
<accession>A0A4C1X1A2</accession>
<comment type="caution">
    <text evidence="2">The sequence shown here is derived from an EMBL/GenBank/DDBJ whole genome shotgun (WGS) entry which is preliminary data.</text>
</comment>
<dbReference type="AlphaFoldDB" id="A0A4C1X1A2"/>
<evidence type="ECO:0000313" key="3">
    <source>
        <dbReference type="Proteomes" id="UP000299102"/>
    </source>
</evidence>
<proteinExistence type="predicted"/>
<organism evidence="2 3">
    <name type="scientific">Eumeta variegata</name>
    <name type="common">Bagworm moth</name>
    <name type="synonym">Eumeta japonica</name>
    <dbReference type="NCBI Taxonomy" id="151549"/>
    <lineage>
        <taxon>Eukaryota</taxon>
        <taxon>Metazoa</taxon>
        <taxon>Ecdysozoa</taxon>
        <taxon>Arthropoda</taxon>
        <taxon>Hexapoda</taxon>
        <taxon>Insecta</taxon>
        <taxon>Pterygota</taxon>
        <taxon>Neoptera</taxon>
        <taxon>Endopterygota</taxon>
        <taxon>Lepidoptera</taxon>
        <taxon>Glossata</taxon>
        <taxon>Ditrysia</taxon>
        <taxon>Tineoidea</taxon>
        <taxon>Psychidae</taxon>
        <taxon>Oiketicinae</taxon>
        <taxon>Eumeta</taxon>
    </lineage>
</organism>
<evidence type="ECO:0000256" key="1">
    <source>
        <dbReference type="SAM" id="MobiDB-lite"/>
    </source>
</evidence>
<feature type="compositionally biased region" description="Basic residues" evidence="1">
    <location>
        <begin position="115"/>
        <end position="126"/>
    </location>
</feature>
<feature type="region of interest" description="Disordered" evidence="1">
    <location>
        <begin position="80"/>
        <end position="128"/>
    </location>
</feature>
<gene>
    <name evidence="2" type="ORF">EVAR_58171_1</name>
</gene>
<reference evidence="2 3" key="1">
    <citation type="journal article" date="2019" name="Commun. Biol.">
        <title>The bagworm genome reveals a unique fibroin gene that provides high tensile strength.</title>
        <authorList>
            <person name="Kono N."/>
            <person name="Nakamura H."/>
            <person name="Ohtoshi R."/>
            <person name="Tomita M."/>
            <person name="Numata K."/>
            <person name="Arakawa K."/>
        </authorList>
    </citation>
    <scope>NUCLEOTIDE SEQUENCE [LARGE SCALE GENOMIC DNA]</scope>
</reference>
<name>A0A4C1X1A2_EUMVA</name>
<sequence>MDMTFVNKRTVQTLQYRATETRVNKVHVSDVVLILQLNLTLCFRRPRPATSRFGRDVARRRISAPQLKFYGVSTLTINRTYGRPSGRQKSSTRVYDRATAGRTDASPDAASASKQHIRRLTGHNRKNITTSRPDACAYSVLVCVGPHLGQALPPAPPIALLTRVTWNQMGRPVAVSREIPNGSRVRFSRRVILDDFAVELFPRRTVHRPRRQPFSVSLWFFFYFPPSRQTAGGVCFVRGPWMRRRPTVN</sequence>
<protein>
    <submittedName>
        <fullName evidence="2">Uncharacterized protein</fullName>
    </submittedName>
</protein>
<evidence type="ECO:0000313" key="2">
    <source>
        <dbReference type="EMBL" id="GBP56722.1"/>
    </source>
</evidence>
<keyword evidence="3" id="KW-1185">Reference proteome</keyword>
<dbReference type="Proteomes" id="UP000299102">
    <property type="component" value="Unassembled WGS sequence"/>
</dbReference>